<name>L0FTJ5_ECHVK</name>
<reference evidence="3" key="1">
    <citation type="submission" date="2012-02" db="EMBL/GenBank/DDBJ databases">
        <title>The complete genome of Echinicola vietnamensis DSM 17526.</title>
        <authorList>
            <person name="Lucas S."/>
            <person name="Copeland A."/>
            <person name="Lapidus A."/>
            <person name="Glavina del Rio T."/>
            <person name="Dalin E."/>
            <person name="Tice H."/>
            <person name="Bruce D."/>
            <person name="Goodwin L."/>
            <person name="Pitluck S."/>
            <person name="Peters L."/>
            <person name="Ovchinnikova G."/>
            <person name="Teshima H."/>
            <person name="Kyrpides N."/>
            <person name="Mavromatis K."/>
            <person name="Ivanova N."/>
            <person name="Brettin T."/>
            <person name="Detter J.C."/>
            <person name="Han C."/>
            <person name="Larimer F."/>
            <person name="Land M."/>
            <person name="Hauser L."/>
            <person name="Markowitz V."/>
            <person name="Cheng J.-F."/>
            <person name="Hugenholtz P."/>
            <person name="Woyke T."/>
            <person name="Wu D."/>
            <person name="Brambilla E."/>
            <person name="Klenk H.-P."/>
            <person name="Eisen J.A."/>
        </authorList>
    </citation>
    <scope>NUCLEOTIDE SEQUENCE [LARGE SCALE GENOMIC DNA]</scope>
    <source>
        <strain evidence="3">DSM 17526 / LMG 23754 / KMM 6221</strain>
    </source>
</reference>
<dbReference type="EMBL" id="CP003346">
    <property type="protein sequence ID" value="AGA77234.1"/>
    <property type="molecule type" value="Genomic_DNA"/>
</dbReference>
<feature type="domain" description="DUF4382" evidence="1">
    <location>
        <begin position="43"/>
        <end position="188"/>
    </location>
</feature>
<evidence type="ECO:0000259" key="1">
    <source>
        <dbReference type="Pfam" id="PF14321"/>
    </source>
</evidence>
<dbReference type="Pfam" id="PF14321">
    <property type="entry name" value="DUF4382"/>
    <property type="match status" value="1"/>
</dbReference>
<evidence type="ECO:0000313" key="2">
    <source>
        <dbReference type="EMBL" id="AGA77234.1"/>
    </source>
</evidence>
<sequence length="283" mass="31736">MLRCLPKPIMQVMQRFTRSLRAFWPLLLLTFSCLDDASNQHHALVNVYLVDAPGDWDQVFLEIKRVEVFVESGNSAGTEEWIPLDYLPLSNMVNVSALVNDTKLILGRGELPLGQISQVKLVFGDGQYIIQDNERLSLQFADPEDKNYIHDTNVPLAGGRSYDLVLDLDLSRSVKANPSDEQGFLFSPVMRVFENINMTKIEGKVTPVEAWPYVYAILDQDTLGTLTDSLGNFTFTGLEAATYQIYIAPRAPYLDSLTTVTTKIDSTSQLETITLPIPQTPEE</sequence>
<dbReference type="InterPro" id="IPR025491">
    <property type="entry name" value="DUF4382"/>
</dbReference>
<dbReference type="KEGG" id="evi:Echvi_0963"/>
<keyword evidence="3" id="KW-1185">Reference proteome</keyword>
<dbReference type="Proteomes" id="UP000010796">
    <property type="component" value="Chromosome"/>
</dbReference>
<dbReference type="AlphaFoldDB" id="L0FTJ5"/>
<dbReference type="PROSITE" id="PS51257">
    <property type="entry name" value="PROKAR_LIPOPROTEIN"/>
    <property type="match status" value="1"/>
</dbReference>
<dbReference type="eggNOG" id="ENOG50309D6">
    <property type="taxonomic scope" value="Bacteria"/>
</dbReference>
<organism evidence="2 3">
    <name type="scientific">Echinicola vietnamensis (strain DSM 17526 / LMG 23754 / KMM 6221)</name>
    <dbReference type="NCBI Taxonomy" id="926556"/>
    <lineage>
        <taxon>Bacteria</taxon>
        <taxon>Pseudomonadati</taxon>
        <taxon>Bacteroidota</taxon>
        <taxon>Cytophagia</taxon>
        <taxon>Cytophagales</taxon>
        <taxon>Cyclobacteriaceae</taxon>
        <taxon>Echinicola</taxon>
    </lineage>
</organism>
<dbReference type="STRING" id="926556.Echvi_0963"/>
<gene>
    <name evidence="2" type="ordered locus">Echvi_0963</name>
</gene>
<proteinExistence type="predicted"/>
<evidence type="ECO:0000313" key="3">
    <source>
        <dbReference type="Proteomes" id="UP000010796"/>
    </source>
</evidence>
<accession>L0FTJ5</accession>
<protein>
    <recommendedName>
        <fullName evidence="1">DUF4382 domain-containing protein</fullName>
    </recommendedName>
</protein>
<dbReference type="HOGENOM" id="CLU_060074_0_0_10"/>